<evidence type="ECO:0000313" key="2">
    <source>
        <dbReference type="Proteomes" id="UP000229681"/>
    </source>
</evidence>
<dbReference type="InterPro" id="IPR016024">
    <property type="entry name" value="ARM-type_fold"/>
</dbReference>
<proteinExistence type="predicted"/>
<evidence type="ECO:0008006" key="3">
    <source>
        <dbReference type="Google" id="ProtNLM"/>
    </source>
</evidence>
<organism evidence="1 2">
    <name type="scientific">Candidatus Thermofonsia Clade 1 bacterium</name>
    <dbReference type="NCBI Taxonomy" id="2364210"/>
    <lineage>
        <taxon>Bacteria</taxon>
        <taxon>Bacillati</taxon>
        <taxon>Chloroflexota</taxon>
        <taxon>Candidatus Thermofontia</taxon>
        <taxon>Candidatus Thermofonsia Clade 1</taxon>
    </lineage>
</organism>
<dbReference type="Proteomes" id="UP000229681">
    <property type="component" value="Unassembled WGS sequence"/>
</dbReference>
<reference evidence="1 2" key="1">
    <citation type="submission" date="2017-11" db="EMBL/GenBank/DDBJ databases">
        <title>Evolution of Phototrophy in the Chloroflexi Phylum Driven by Horizontal Gene Transfer.</title>
        <authorList>
            <person name="Ward L.M."/>
            <person name="Hemp J."/>
            <person name="Shih P.M."/>
            <person name="Mcglynn S.E."/>
            <person name="Fischer W."/>
        </authorList>
    </citation>
    <scope>NUCLEOTIDE SEQUENCE [LARGE SCALE GENOMIC DNA]</scope>
    <source>
        <strain evidence="1">JP3_13</strain>
    </source>
</reference>
<accession>A0A2M8PG11</accession>
<dbReference type="InterPro" id="IPR011989">
    <property type="entry name" value="ARM-like"/>
</dbReference>
<gene>
    <name evidence="1" type="ORF">CUN49_05245</name>
</gene>
<name>A0A2M8PG11_9CHLR</name>
<dbReference type="SUPFAM" id="SSF48371">
    <property type="entry name" value="ARM repeat"/>
    <property type="match status" value="1"/>
</dbReference>
<evidence type="ECO:0000313" key="1">
    <source>
        <dbReference type="EMBL" id="PJF36471.1"/>
    </source>
</evidence>
<comment type="caution">
    <text evidence="1">The sequence shown here is derived from an EMBL/GenBank/DDBJ whole genome shotgun (WGS) entry which is preliminary data.</text>
</comment>
<dbReference type="EMBL" id="PGTM01000051">
    <property type="protein sequence ID" value="PJF36471.1"/>
    <property type="molecule type" value="Genomic_DNA"/>
</dbReference>
<dbReference type="Gene3D" id="1.25.10.10">
    <property type="entry name" value="Leucine-rich Repeat Variant"/>
    <property type="match status" value="1"/>
</dbReference>
<dbReference type="AlphaFoldDB" id="A0A2M8PG11"/>
<protein>
    <recommendedName>
        <fullName evidence="3">HEAT repeat domain-containing protein</fullName>
    </recommendedName>
</protein>
<dbReference type="Pfam" id="PF13646">
    <property type="entry name" value="HEAT_2"/>
    <property type="match status" value="1"/>
</dbReference>
<sequence length="77" mass="8828">MVSRLVQYHIQRLNDKDPAVRLRSINELRLLGDPAALPALERVFRTDDDPEVRKAAQRAGREIYDKSIAARGDRKSE</sequence>